<evidence type="ECO:0000313" key="2">
    <source>
        <dbReference type="Proteomes" id="UP001063350"/>
    </source>
</evidence>
<reference evidence="1" key="1">
    <citation type="submission" date="2020-12" db="EMBL/GenBank/DDBJ databases">
        <title>Desulfobium dissulfuricans gen. nov., sp. nov., a novel mesophilic, sulfate-reducing bacterium isolated from a deep-sea hydrothermal vent.</title>
        <authorList>
            <person name="Hashimoto Y."/>
            <person name="Tame A."/>
            <person name="Sawayama S."/>
            <person name="Miyazaki J."/>
            <person name="Takai K."/>
            <person name="Nakagawa S."/>
        </authorList>
    </citation>
    <scope>NUCLEOTIDE SEQUENCE</scope>
    <source>
        <strain evidence="1">GF1</strain>
    </source>
</reference>
<proteinExistence type="predicted"/>
<gene>
    <name evidence="1" type="ORF">GF1_09950</name>
</gene>
<dbReference type="Proteomes" id="UP001063350">
    <property type="component" value="Chromosome"/>
</dbReference>
<dbReference type="KEGG" id="ddu:GF1_09950"/>
<dbReference type="EMBL" id="AP024233">
    <property type="protein sequence ID" value="BCO08619.1"/>
    <property type="molecule type" value="Genomic_DNA"/>
</dbReference>
<keyword evidence="2" id="KW-1185">Reference proteome</keyword>
<name>A0A915U082_9BACT</name>
<accession>A0A915U082</accession>
<evidence type="ECO:0000313" key="1">
    <source>
        <dbReference type="EMBL" id="BCO08619.1"/>
    </source>
</evidence>
<protein>
    <submittedName>
        <fullName evidence="1">Uncharacterized protein</fullName>
    </submittedName>
</protein>
<organism evidence="1 2">
    <name type="scientific">Desulfolithobacter dissulfuricans</name>
    <dbReference type="NCBI Taxonomy" id="2795293"/>
    <lineage>
        <taxon>Bacteria</taxon>
        <taxon>Pseudomonadati</taxon>
        <taxon>Thermodesulfobacteriota</taxon>
        <taxon>Desulfobulbia</taxon>
        <taxon>Desulfobulbales</taxon>
        <taxon>Desulfobulbaceae</taxon>
        <taxon>Desulfolithobacter</taxon>
    </lineage>
</organism>
<sequence>MDDNKLVDFKDDVFECGFQAGTVYHPGRLVCQDNHPGKGQADQDNQHRQSLADGAIELPATTQKRYLRCSGLRHGAENWKQNGHPDRSPAW</sequence>
<dbReference type="AlphaFoldDB" id="A0A915U082"/>